<reference evidence="1 2" key="1">
    <citation type="submission" date="2022-07" db="EMBL/GenBank/DDBJ databases">
        <authorList>
            <person name="Criscuolo A."/>
        </authorList>
    </citation>
    <scope>NUCLEOTIDE SEQUENCE [LARGE SCALE GENOMIC DNA]</scope>
    <source>
        <strain evidence="2">CIP 111951</strain>
    </source>
</reference>
<dbReference type="Proteomes" id="UP001152485">
    <property type="component" value="Unassembled WGS sequence"/>
</dbReference>
<evidence type="ECO:0000313" key="2">
    <source>
        <dbReference type="Proteomes" id="UP001152485"/>
    </source>
</evidence>
<comment type="caution">
    <text evidence="1">The sequence shown here is derived from an EMBL/GenBank/DDBJ whole genome shotgun (WGS) entry which is preliminary data.</text>
</comment>
<accession>A0ABM9GQL3</accession>
<name>A0ABM9GQL3_9GAMM</name>
<protein>
    <submittedName>
        <fullName evidence="1">Uncharacterized protein</fullName>
    </submittedName>
</protein>
<evidence type="ECO:0000313" key="1">
    <source>
        <dbReference type="EMBL" id="CAH9068545.1"/>
    </source>
</evidence>
<gene>
    <name evidence="1" type="ORF">PSECIP111951_04188</name>
</gene>
<proteinExistence type="predicted"/>
<dbReference type="EMBL" id="CAMAPD010000051">
    <property type="protein sequence ID" value="CAH9068545.1"/>
    <property type="molecule type" value="Genomic_DNA"/>
</dbReference>
<organism evidence="1 2">
    <name type="scientific">Pseudoalteromonas holothuriae</name>
    <dbReference type="NCBI Taxonomy" id="2963714"/>
    <lineage>
        <taxon>Bacteria</taxon>
        <taxon>Pseudomonadati</taxon>
        <taxon>Pseudomonadota</taxon>
        <taxon>Gammaproteobacteria</taxon>
        <taxon>Alteromonadales</taxon>
        <taxon>Pseudoalteromonadaceae</taxon>
        <taxon>Pseudoalteromonas</taxon>
    </lineage>
</organism>
<sequence length="482" mass="49615">MGSALGAVKDGASGWHLAGRAAVQGTTTAISSVAANKLVGNQASFRWGNVAASALSSAITGDSGVIGQSPMNPITGIVNSGVRYGADKLFGNQASWNFGNVAVDAFGNAIGNSIVSGLSKPPQMFEAEKKGRAKLAAAMQGISDKTDAMTDARIAELAEQTGNAAGLDAANKVPAPTEVSVRDRTRDVSGLNALSAKYSADIAAKTLHGQKTTYRVNQLVAETQHLLGNTTEVTLRNSDGIYGVPELLKRPSNVTTPEQESFLSQVNSSWNKFEKDHPFLSEVLGKSAIIGTGMGIGRDIYSSFPKSSQSLMYGFGNTPKGYGFTGFTNKGYGQLYNLNSGNYISEVKPSLSTNVKLAQLSGSLNSGAKTGGFWGAGFAVAGRTLDYGLDPNKNIISSDFANDVKWDVAKGSVAGIAGGYAGAATTAAVTGLAMSSMAAGATIGTTIPIVGTLIGAGVGFAVGWGVSYLIEDGVYKPLGFRD</sequence>